<keyword evidence="3 7" id="KW-0812">Transmembrane</keyword>
<evidence type="ECO:0000256" key="4">
    <source>
        <dbReference type="ARBA" id="ARBA00022989"/>
    </source>
</evidence>
<name>A0A7C3UY82_UNCW3</name>
<dbReference type="EMBL" id="DTMQ01000017">
    <property type="protein sequence ID" value="HGE98986.1"/>
    <property type="molecule type" value="Genomic_DNA"/>
</dbReference>
<keyword evidence="6 8" id="KW-0472">Membrane</keyword>
<dbReference type="PANTHER" id="PTHR42682">
    <property type="entry name" value="HYDROGENASE-4 COMPONENT F"/>
    <property type="match status" value="1"/>
</dbReference>
<dbReference type="PRINTS" id="PR01435">
    <property type="entry name" value="NPOXDRDTASE5"/>
</dbReference>
<keyword evidence="4 8" id="KW-1133">Transmembrane helix</keyword>
<feature type="transmembrane region" description="Helical" evidence="8">
    <location>
        <begin position="348"/>
        <end position="366"/>
    </location>
</feature>
<evidence type="ECO:0000256" key="8">
    <source>
        <dbReference type="SAM" id="Phobius"/>
    </source>
</evidence>
<feature type="transmembrane region" description="Helical" evidence="8">
    <location>
        <begin position="428"/>
        <end position="451"/>
    </location>
</feature>
<evidence type="ECO:0000256" key="7">
    <source>
        <dbReference type="RuleBase" id="RU000320"/>
    </source>
</evidence>
<feature type="transmembrane region" description="Helical" evidence="8">
    <location>
        <begin position="186"/>
        <end position="206"/>
    </location>
</feature>
<evidence type="ECO:0000256" key="1">
    <source>
        <dbReference type="ARBA" id="ARBA00004651"/>
    </source>
</evidence>
<keyword evidence="2" id="KW-1003">Cell membrane</keyword>
<comment type="subcellular location">
    <subcellularLocation>
        <location evidence="1">Cell membrane</location>
        <topology evidence="1">Multi-pass membrane protein</topology>
    </subcellularLocation>
    <subcellularLocation>
        <location evidence="7">Membrane</location>
        <topology evidence="7">Multi-pass membrane protein</topology>
    </subcellularLocation>
</comment>
<feature type="transmembrane region" description="Helical" evidence="8">
    <location>
        <begin position="249"/>
        <end position="268"/>
    </location>
</feature>
<evidence type="ECO:0000256" key="2">
    <source>
        <dbReference type="ARBA" id="ARBA00022475"/>
    </source>
</evidence>
<evidence type="ECO:0000256" key="3">
    <source>
        <dbReference type="ARBA" id="ARBA00022692"/>
    </source>
</evidence>
<gene>
    <name evidence="10" type="ORF">ENX07_02795</name>
</gene>
<protein>
    <recommendedName>
        <fullName evidence="9">NADH:quinone oxidoreductase/Mrp antiporter transmembrane domain-containing protein</fullName>
    </recommendedName>
</protein>
<feature type="transmembrane region" description="Helical" evidence="8">
    <location>
        <begin position="27"/>
        <end position="44"/>
    </location>
</feature>
<feature type="transmembrane region" description="Helical" evidence="8">
    <location>
        <begin position="104"/>
        <end position="134"/>
    </location>
</feature>
<feature type="transmembrane region" description="Helical" evidence="8">
    <location>
        <begin position="386"/>
        <end position="407"/>
    </location>
</feature>
<feature type="transmembrane region" description="Helical" evidence="8">
    <location>
        <begin position="471"/>
        <end position="492"/>
    </location>
</feature>
<accession>A0A7C3UY82</accession>
<dbReference type="GO" id="GO:0005886">
    <property type="term" value="C:plasma membrane"/>
    <property type="evidence" value="ECO:0007669"/>
    <property type="project" value="UniProtKB-SubCell"/>
</dbReference>
<proteinExistence type="predicted"/>
<evidence type="ECO:0000256" key="5">
    <source>
        <dbReference type="ARBA" id="ARBA00023002"/>
    </source>
</evidence>
<sequence>MSLILVVCIPFFASILGFIFSRLRNEWNFLGGLLTLYYAFRLFLAQRGRILAYPLGKIWGLEFKFQADNLSGFIILFISFLGFLSILYSLRYCRKMELERLRSYYLFLLLAIAGANGLLLSSNLFLLLFFWIFLSLVFYGFSGEKGVLIGIVLSIFLISGGVFLLFQQAGNTELIPNSPLNLLPLAFVLITFGVLVKILIIPFRFCWAETKKILPTPVMAFIPASLDKLLGIYLLTRISFYIFDIRSDWPLRNFLMLIGGMLILIGLVKAMRENELFSFLSLHSLTQTGYILLGIGTGTPIGIAGGIFHTVNNTLHQFGLFLTTGSVESWTKEREIERLGGLAKRMPLTFFAFLVSALGISDIPPLNGFFSKWLIYQGVWGLGRGFFIYLLVAVSGNVFTLFSFLRLTRAIFFGEIPKGWEKIREVGFSMWFPGVIIALLSLIFGIFAHSIPLKHLIYPSLPFSLLSPGAVQSVFTGFLLILGLIIGFIIYLRF</sequence>
<keyword evidence="5" id="KW-0560">Oxidoreductase</keyword>
<dbReference type="AlphaFoldDB" id="A0A7C3UY82"/>
<dbReference type="PANTHER" id="PTHR42682:SF4">
    <property type="entry name" value="NADH-UBIQUINONE_PLASTOQUINONE"/>
    <property type="match status" value="1"/>
</dbReference>
<dbReference type="InterPro" id="IPR052175">
    <property type="entry name" value="ComplexI-like_HydComp"/>
</dbReference>
<evidence type="ECO:0000313" key="10">
    <source>
        <dbReference type="EMBL" id="HGE98986.1"/>
    </source>
</evidence>
<evidence type="ECO:0000256" key="6">
    <source>
        <dbReference type="ARBA" id="ARBA00023136"/>
    </source>
</evidence>
<feature type="transmembrane region" description="Helical" evidence="8">
    <location>
        <begin position="73"/>
        <end position="92"/>
    </location>
</feature>
<feature type="transmembrane region" description="Helical" evidence="8">
    <location>
        <begin position="146"/>
        <end position="166"/>
    </location>
</feature>
<evidence type="ECO:0000259" key="9">
    <source>
        <dbReference type="Pfam" id="PF00361"/>
    </source>
</evidence>
<feature type="domain" description="NADH:quinone oxidoreductase/Mrp antiporter transmembrane" evidence="9">
    <location>
        <begin position="136"/>
        <end position="392"/>
    </location>
</feature>
<dbReference type="Pfam" id="PF00361">
    <property type="entry name" value="Proton_antipo_M"/>
    <property type="match status" value="1"/>
</dbReference>
<dbReference type="PRINTS" id="PR01434">
    <property type="entry name" value="NADHDHGNASE5"/>
</dbReference>
<organism evidence="10">
    <name type="scientific">candidate division WOR-3 bacterium</name>
    <dbReference type="NCBI Taxonomy" id="2052148"/>
    <lineage>
        <taxon>Bacteria</taxon>
        <taxon>Bacteria division WOR-3</taxon>
    </lineage>
</organism>
<dbReference type="GO" id="GO:0016491">
    <property type="term" value="F:oxidoreductase activity"/>
    <property type="evidence" value="ECO:0007669"/>
    <property type="project" value="UniProtKB-KW"/>
</dbReference>
<dbReference type="InterPro" id="IPR001750">
    <property type="entry name" value="ND/Mrp_TM"/>
</dbReference>
<reference evidence="10" key="1">
    <citation type="journal article" date="2020" name="mSystems">
        <title>Genome- and Community-Level Interaction Insights into Carbon Utilization and Element Cycling Functions of Hydrothermarchaeota in Hydrothermal Sediment.</title>
        <authorList>
            <person name="Zhou Z."/>
            <person name="Liu Y."/>
            <person name="Xu W."/>
            <person name="Pan J."/>
            <person name="Luo Z.H."/>
            <person name="Li M."/>
        </authorList>
    </citation>
    <scope>NUCLEOTIDE SEQUENCE [LARGE SCALE GENOMIC DNA]</scope>
    <source>
        <strain evidence="10">SpSt-906</strain>
    </source>
</reference>
<comment type="caution">
    <text evidence="10">The sequence shown here is derived from an EMBL/GenBank/DDBJ whole genome shotgun (WGS) entry which is preliminary data.</text>
</comment>